<evidence type="ECO:0000256" key="1">
    <source>
        <dbReference type="SAM" id="MobiDB-lite"/>
    </source>
</evidence>
<dbReference type="AlphaFoldDB" id="A0A554NCE0"/>
<feature type="transmembrane region" description="Helical" evidence="2">
    <location>
        <begin position="95"/>
        <end position="114"/>
    </location>
</feature>
<feature type="transmembrane region" description="Helical" evidence="2">
    <location>
        <begin position="164"/>
        <end position="185"/>
    </location>
</feature>
<feature type="region of interest" description="Disordered" evidence="1">
    <location>
        <begin position="1"/>
        <end position="47"/>
    </location>
</feature>
<reference evidence="3 4" key="1">
    <citation type="submission" date="2018-06" db="EMBL/GenBank/DDBJ databases">
        <title>Natronomonas sp. F16-60 a new haloarchaeon isolated from a solar saltern of Isla Cristina, Huelva, Spain.</title>
        <authorList>
            <person name="Duran-Viseras A."/>
            <person name="Sanchez-Porro C."/>
            <person name="Ventosa A."/>
        </authorList>
    </citation>
    <scope>NUCLEOTIDE SEQUENCE [LARGE SCALE GENOMIC DNA]</scope>
    <source>
        <strain evidence="3 4">F16-60</strain>
    </source>
</reference>
<keyword evidence="2" id="KW-0472">Membrane</keyword>
<protein>
    <recommendedName>
        <fullName evidence="5">Metal-dependent hydrolase</fullName>
    </recommendedName>
</protein>
<dbReference type="InterPro" id="IPR007404">
    <property type="entry name" value="YdjM-like"/>
</dbReference>
<gene>
    <name evidence="3" type="ORF">DP107_04045</name>
</gene>
<dbReference type="EMBL" id="QMDX01000002">
    <property type="protein sequence ID" value="TSD15042.1"/>
    <property type="molecule type" value="Genomic_DNA"/>
</dbReference>
<feature type="transmembrane region" description="Helical" evidence="2">
    <location>
        <begin position="70"/>
        <end position="88"/>
    </location>
</feature>
<feature type="compositionally biased region" description="Low complexity" evidence="1">
    <location>
        <begin position="27"/>
        <end position="41"/>
    </location>
</feature>
<organism evidence="3 4">
    <name type="scientific">Haloglomus irregulare</name>
    <dbReference type="NCBI Taxonomy" id="2234134"/>
    <lineage>
        <taxon>Archaea</taxon>
        <taxon>Methanobacteriati</taxon>
        <taxon>Methanobacteriota</taxon>
        <taxon>Stenosarchaea group</taxon>
        <taxon>Halobacteria</taxon>
        <taxon>Halobacteriales</taxon>
        <taxon>Natronomonadaceae</taxon>
        <taxon>Haloglomus</taxon>
    </lineage>
</organism>
<feature type="compositionally biased region" description="Low complexity" evidence="1">
    <location>
        <begin position="289"/>
        <end position="305"/>
    </location>
</feature>
<feature type="compositionally biased region" description="Basic residues" evidence="1">
    <location>
        <begin position="10"/>
        <end position="26"/>
    </location>
</feature>
<dbReference type="InParanoid" id="A0A554NCE0"/>
<keyword evidence="2" id="KW-1133">Transmembrane helix</keyword>
<feature type="region of interest" description="Disordered" evidence="1">
    <location>
        <begin position="289"/>
        <end position="314"/>
    </location>
</feature>
<comment type="caution">
    <text evidence="3">The sequence shown here is derived from an EMBL/GenBank/DDBJ whole genome shotgun (WGS) entry which is preliminary data.</text>
</comment>
<name>A0A554NCE0_9EURY</name>
<dbReference type="Proteomes" id="UP000319894">
    <property type="component" value="Unassembled WGS sequence"/>
</dbReference>
<keyword evidence="4" id="KW-1185">Reference proteome</keyword>
<keyword evidence="2" id="KW-0812">Transmembrane</keyword>
<evidence type="ECO:0000256" key="2">
    <source>
        <dbReference type="SAM" id="Phobius"/>
    </source>
</evidence>
<dbReference type="Pfam" id="PF04307">
    <property type="entry name" value="YdjM"/>
    <property type="match status" value="1"/>
</dbReference>
<proteinExistence type="predicted"/>
<accession>A0A554NCE0</accession>
<sequence length="314" mass="33252">MTGTTPTRRGQPRRPGRRRRRPRSNRPGRSPPSGDSRPPDSGSERYRRWPRDGRTFILAPHPHQPVPPTVVHAALGVILAAAVLGPAFDRRTAVVAALAGAAPDLDAVIGLLAVPGGLPVPESTHGAVLHSVFLPGLAAFAVYVDARRGRRFRGRYGSAGVRLAWVAVLVYAVVGIGLDLFNIAAANPLWPLHDMFYGIIGQIQFTNQELFVQTYVRFDVDGHAVYVGQQGDTGSRFLRSPFNPTRGPDGDVERTFAVVDSGWQLLVLASAPAIGWTAARSGVPAAVTAGDAADGTDADASAPATEEGPAPTDD</sequence>
<evidence type="ECO:0008006" key="5">
    <source>
        <dbReference type="Google" id="ProtNLM"/>
    </source>
</evidence>
<evidence type="ECO:0000313" key="4">
    <source>
        <dbReference type="Proteomes" id="UP000319894"/>
    </source>
</evidence>
<feature type="transmembrane region" description="Helical" evidence="2">
    <location>
        <begin position="126"/>
        <end position="144"/>
    </location>
</feature>
<evidence type="ECO:0000313" key="3">
    <source>
        <dbReference type="EMBL" id="TSD15042.1"/>
    </source>
</evidence>